<gene>
    <name evidence="1" type="ORF">D3869_01415</name>
</gene>
<dbReference type="AlphaFoldDB" id="A0A4D8QSW6"/>
<evidence type="ECO:0000313" key="1">
    <source>
        <dbReference type="EMBL" id="QCO13995.1"/>
    </source>
</evidence>
<evidence type="ECO:0000313" key="2">
    <source>
        <dbReference type="Proteomes" id="UP000298693"/>
    </source>
</evidence>
<protein>
    <submittedName>
        <fullName evidence="1">DUF2635 domain-containing protein</fullName>
    </submittedName>
</protein>
<sequence length="58" mass="6485">MFVKPKPGLMIRDPDLGDFLPAEGREVPATDYWNRLLHIYRDVVLADPPAPPSPAEEA</sequence>
<dbReference type="InterPro" id="IPR024400">
    <property type="entry name" value="DUF2635"/>
</dbReference>
<dbReference type="RefSeq" id="WP_137138649.1">
    <property type="nucleotide sequence ID" value="NZ_CP032345.1"/>
</dbReference>
<organism evidence="1 2">
    <name type="scientific">Azospirillum brasilense</name>
    <dbReference type="NCBI Taxonomy" id="192"/>
    <lineage>
        <taxon>Bacteria</taxon>
        <taxon>Pseudomonadati</taxon>
        <taxon>Pseudomonadota</taxon>
        <taxon>Alphaproteobacteria</taxon>
        <taxon>Rhodospirillales</taxon>
        <taxon>Azospirillaceae</taxon>
        <taxon>Azospirillum</taxon>
    </lineage>
</organism>
<dbReference type="Pfam" id="PF10948">
    <property type="entry name" value="DUF2635"/>
    <property type="match status" value="1"/>
</dbReference>
<reference evidence="1 2" key="1">
    <citation type="submission" date="2018-09" db="EMBL/GenBank/DDBJ databases">
        <title>Whole genome based analysis of evolution and adaptive divergence in Indian and Brazilian strains of Azospirillum brasilense.</title>
        <authorList>
            <person name="Singh C."/>
            <person name="Tripathi A.K."/>
        </authorList>
    </citation>
    <scope>NUCLEOTIDE SEQUENCE [LARGE SCALE GENOMIC DNA]</scope>
    <source>
        <strain evidence="1 2">MTCC4039</strain>
    </source>
</reference>
<dbReference type="Proteomes" id="UP000298693">
    <property type="component" value="Chromosome"/>
</dbReference>
<proteinExistence type="predicted"/>
<name>A0A4D8QSW6_AZOBR</name>
<dbReference type="EMBL" id="CP032345">
    <property type="protein sequence ID" value="QCO13995.1"/>
    <property type="molecule type" value="Genomic_DNA"/>
</dbReference>
<accession>A0A4D8QSW6</accession>